<dbReference type="KEGG" id="vgo:GJW-30_1_03137"/>
<gene>
    <name evidence="1" type="ORF">GJW-30_1_03137</name>
</gene>
<dbReference type="EMBL" id="AP014946">
    <property type="protein sequence ID" value="BAT60591.1"/>
    <property type="molecule type" value="Genomic_DNA"/>
</dbReference>
<dbReference type="AlphaFoldDB" id="A0A0S3PXE7"/>
<dbReference type="Proteomes" id="UP000236884">
    <property type="component" value="Chromosome"/>
</dbReference>
<evidence type="ECO:0000313" key="1">
    <source>
        <dbReference type="EMBL" id="BAT60591.1"/>
    </source>
</evidence>
<keyword evidence="2" id="KW-1185">Reference proteome</keyword>
<sequence length="78" mass="8646">MRADFNLPEEEIQKMSIYTAISRLGAQAFISKIKAPDDEAAVRLCEKLFGKAGVIELNHDGRLVRTFPIADNVTALRA</sequence>
<proteinExistence type="predicted"/>
<accession>A0A0S3PXE7</accession>
<protein>
    <submittedName>
        <fullName evidence="1">Uncharacterized protein</fullName>
    </submittedName>
</protein>
<reference evidence="1 2" key="1">
    <citation type="submission" date="2015-08" db="EMBL/GenBank/DDBJ databases">
        <title>Investigation of the bacterial diversity of lava forest soil.</title>
        <authorList>
            <person name="Lee J.S."/>
        </authorList>
    </citation>
    <scope>NUCLEOTIDE SEQUENCE [LARGE SCALE GENOMIC DNA]</scope>
    <source>
        <strain evidence="1 2">GJW-30</strain>
    </source>
</reference>
<evidence type="ECO:0000313" key="2">
    <source>
        <dbReference type="Proteomes" id="UP000236884"/>
    </source>
</evidence>
<organism evidence="1 2">
    <name type="scientific">Variibacter gotjawalensis</name>
    <dbReference type="NCBI Taxonomy" id="1333996"/>
    <lineage>
        <taxon>Bacteria</taxon>
        <taxon>Pseudomonadati</taxon>
        <taxon>Pseudomonadota</taxon>
        <taxon>Alphaproteobacteria</taxon>
        <taxon>Hyphomicrobiales</taxon>
        <taxon>Nitrobacteraceae</taxon>
        <taxon>Variibacter</taxon>
    </lineage>
</organism>
<name>A0A0S3PXE7_9BRAD</name>